<dbReference type="InterPro" id="IPR006569">
    <property type="entry name" value="CID_dom"/>
</dbReference>
<sequence length="567" mass="61917">MDAGFSSQIFAEKLSKLNNSQQSIESLSNWCIIHRKKARQIVVIWEKLFNSSPKEKRIPFLYLANDILQNSRRKGSEFVNEFWKVLPGSLKVVYEDGEENIKKVVLRLVSIWDERKVFGSRGRGLKDDILGNARPPLSESNGKSSNAIKLMKKDAHSIRIKLAVGGMPEKIVTAYQAALDEHFEEDMELNKCQTAVLLVENMEKDFNDVYVQGSPLMGELEEQEMVLKHCIQQLEQVEATRAALIARLKEAILEQEPKLELVRTQLQVARIKAEHANNMRQKLASSTTASGTCASNKVITASVTPQLETTLTTAPLQPLRPQQPATSTVNSLTSAEEEHKKAAAAVAAKLAASTSSAQMLTSVLSSLVAEEAASMNGGHSSLPVTNNNPMFPIDKRPKLEKPMSVADISGKFLGHMAPQQQLQFSSLPLGLTQSSATTIQPITKSNQALQSYPLAPPIPNVPPPSVQPYMQTTGGPMGMVPFGFNGSPLPPPPPLPVHASLGMRLNPPLQLPPQTSQQQQQQQALVLPQQSQSSPQPQQQPTTGSFYPPAGIGFIGQIPTAPPVPRQ</sequence>
<keyword evidence="2" id="KW-0175">Coiled coil</keyword>
<evidence type="ECO:0000313" key="6">
    <source>
        <dbReference type="Proteomes" id="UP000639772"/>
    </source>
</evidence>
<reference evidence="5 6" key="1">
    <citation type="journal article" date="2020" name="Nat. Food">
        <title>A phased Vanilla planifolia genome enables genetic improvement of flavour and production.</title>
        <authorList>
            <person name="Hasing T."/>
            <person name="Tang H."/>
            <person name="Brym M."/>
            <person name="Khazi F."/>
            <person name="Huang T."/>
            <person name="Chambers A.H."/>
        </authorList>
    </citation>
    <scope>NUCLEOTIDE SEQUENCE [LARGE SCALE GENOMIC DNA]</scope>
    <source>
        <tissue evidence="5">Leaf</tissue>
    </source>
</reference>
<dbReference type="Proteomes" id="UP000639772">
    <property type="component" value="Chromosome 3"/>
</dbReference>
<dbReference type="AlphaFoldDB" id="A0A835RQJ8"/>
<dbReference type="CDD" id="cd16981">
    <property type="entry name" value="CID_RPRD_like"/>
    <property type="match status" value="1"/>
</dbReference>
<feature type="domain" description="CID" evidence="4">
    <location>
        <begin position="2"/>
        <end position="134"/>
    </location>
</feature>
<dbReference type="SMART" id="SM00582">
    <property type="entry name" value="RPR"/>
    <property type="match status" value="1"/>
</dbReference>
<feature type="coiled-coil region" evidence="2">
    <location>
        <begin position="220"/>
        <end position="254"/>
    </location>
</feature>
<gene>
    <name evidence="5" type="ORF">HPP92_007276</name>
</gene>
<dbReference type="PANTHER" id="PTHR12460">
    <property type="entry name" value="CYCLIN-DEPENDENT KINASE INHIBITOR-RELATED PROTEIN"/>
    <property type="match status" value="1"/>
</dbReference>
<dbReference type="PANTHER" id="PTHR12460:SF0">
    <property type="entry name" value="CID DOMAIN-CONTAINING PROTEIN-RELATED"/>
    <property type="match status" value="1"/>
</dbReference>
<dbReference type="GO" id="GO:0031124">
    <property type="term" value="P:mRNA 3'-end processing"/>
    <property type="evidence" value="ECO:0007669"/>
    <property type="project" value="TreeGrafter"/>
</dbReference>
<dbReference type="Pfam" id="PF04818">
    <property type="entry name" value="CID"/>
    <property type="match status" value="1"/>
</dbReference>
<evidence type="ECO:0000256" key="1">
    <source>
        <dbReference type="ARBA" id="ARBA00022664"/>
    </source>
</evidence>
<dbReference type="GO" id="GO:0000993">
    <property type="term" value="F:RNA polymerase II complex binding"/>
    <property type="evidence" value="ECO:0007669"/>
    <property type="project" value="TreeGrafter"/>
</dbReference>
<name>A0A835RQJ8_VANPL</name>
<evidence type="ECO:0000256" key="3">
    <source>
        <dbReference type="SAM" id="MobiDB-lite"/>
    </source>
</evidence>
<proteinExistence type="predicted"/>
<dbReference type="SUPFAM" id="SSF48464">
    <property type="entry name" value="ENTH/VHS domain"/>
    <property type="match status" value="1"/>
</dbReference>
<feature type="region of interest" description="Disordered" evidence="3">
    <location>
        <begin position="483"/>
        <end position="567"/>
    </location>
</feature>
<protein>
    <recommendedName>
        <fullName evidence="4">CID domain-containing protein</fullName>
    </recommendedName>
</protein>
<dbReference type="Gene3D" id="1.25.40.90">
    <property type="match status" value="1"/>
</dbReference>
<feature type="compositionally biased region" description="Low complexity" evidence="3">
    <location>
        <begin position="512"/>
        <end position="541"/>
    </location>
</feature>
<evidence type="ECO:0000313" key="5">
    <source>
        <dbReference type="EMBL" id="KAG0490413.1"/>
    </source>
</evidence>
<dbReference type="PROSITE" id="PS51391">
    <property type="entry name" value="CID"/>
    <property type="match status" value="1"/>
</dbReference>
<evidence type="ECO:0000256" key="2">
    <source>
        <dbReference type="SAM" id="Coils"/>
    </source>
</evidence>
<evidence type="ECO:0000259" key="4">
    <source>
        <dbReference type="PROSITE" id="PS51391"/>
    </source>
</evidence>
<dbReference type="OrthoDB" id="10069473at2759"/>
<keyword evidence="1" id="KW-0507">mRNA processing</keyword>
<comment type="caution">
    <text evidence="5">The sequence shown here is derived from an EMBL/GenBank/DDBJ whole genome shotgun (WGS) entry which is preliminary data.</text>
</comment>
<dbReference type="GO" id="GO:0005634">
    <property type="term" value="C:nucleus"/>
    <property type="evidence" value="ECO:0007669"/>
    <property type="project" value="UniProtKB-ARBA"/>
</dbReference>
<dbReference type="FunFam" id="1.25.40.90:FF:000018">
    <property type="entry name" value="ENTH/VHS family protein isoform 1"/>
    <property type="match status" value="1"/>
</dbReference>
<dbReference type="EMBL" id="JADCNM010000003">
    <property type="protein sequence ID" value="KAG0490413.1"/>
    <property type="molecule type" value="Genomic_DNA"/>
</dbReference>
<accession>A0A835RQJ8</accession>
<dbReference type="InterPro" id="IPR008942">
    <property type="entry name" value="ENTH_VHS"/>
</dbReference>
<organism evidence="5 6">
    <name type="scientific">Vanilla planifolia</name>
    <name type="common">Vanilla</name>
    <dbReference type="NCBI Taxonomy" id="51239"/>
    <lineage>
        <taxon>Eukaryota</taxon>
        <taxon>Viridiplantae</taxon>
        <taxon>Streptophyta</taxon>
        <taxon>Embryophyta</taxon>
        <taxon>Tracheophyta</taxon>
        <taxon>Spermatophyta</taxon>
        <taxon>Magnoliopsida</taxon>
        <taxon>Liliopsida</taxon>
        <taxon>Asparagales</taxon>
        <taxon>Orchidaceae</taxon>
        <taxon>Vanilloideae</taxon>
        <taxon>Vanilleae</taxon>
        <taxon>Vanilla</taxon>
    </lineage>
</organism>